<gene>
    <name evidence="8" type="ORF">QTP70_015281</name>
</gene>
<dbReference type="EMBL" id="JAUCMX010000002">
    <property type="protein sequence ID" value="KAK3553938.1"/>
    <property type="molecule type" value="Genomic_DNA"/>
</dbReference>
<feature type="compositionally biased region" description="Polar residues" evidence="7">
    <location>
        <begin position="198"/>
        <end position="208"/>
    </location>
</feature>
<keyword evidence="4" id="KW-0597">Phosphoprotein</keyword>
<comment type="subcellular location">
    <subcellularLocation>
        <location evidence="1">Nucleus</location>
    </subcellularLocation>
</comment>
<comment type="caution">
    <text evidence="8">The sequence shown here is derived from an EMBL/GenBank/DDBJ whole genome shotgun (WGS) entry which is preliminary data.</text>
</comment>
<evidence type="ECO:0000313" key="8">
    <source>
        <dbReference type="EMBL" id="KAK3553938.1"/>
    </source>
</evidence>
<dbReference type="PANTHER" id="PTHR47622:SF1">
    <property type="entry name" value="ARGININE_SERINE-RICH PROTEIN 1"/>
    <property type="match status" value="1"/>
</dbReference>
<reference evidence="8" key="1">
    <citation type="submission" date="2023-06" db="EMBL/GenBank/DDBJ databases">
        <title>Male Hemibagrus guttatus genome.</title>
        <authorList>
            <person name="Bian C."/>
        </authorList>
    </citation>
    <scope>NUCLEOTIDE SEQUENCE</scope>
    <source>
        <strain evidence="8">Male_cb2023</strain>
        <tissue evidence="8">Muscle</tissue>
    </source>
</reference>
<dbReference type="GO" id="GO:0005634">
    <property type="term" value="C:nucleus"/>
    <property type="evidence" value="ECO:0007669"/>
    <property type="project" value="UniProtKB-SubCell"/>
</dbReference>
<evidence type="ECO:0000256" key="4">
    <source>
        <dbReference type="ARBA" id="ARBA00022553"/>
    </source>
</evidence>
<evidence type="ECO:0000256" key="1">
    <source>
        <dbReference type="ARBA" id="ARBA00004123"/>
    </source>
</evidence>
<evidence type="ECO:0000313" key="9">
    <source>
        <dbReference type="Proteomes" id="UP001274896"/>
    </source>
</evidence>
<evidence type="ECO:0000256" key="6">
    <source>
        <dbReference type="ARBA" id="ARBA00034666"/>
    </source>
</evidence>
<keyword evidence="9" id="KW-1185">Reference proteome</keyword>
<organism evidence="8 9">
    <name type="scientific">Hemibagrus guttatus</name>
    <dbReference type="NCBI Taxonomy" id="175788"/>
    <lineage>
        <taxon>Eukaryota</taxon>
        <taxon>Metazoa</taxon>
        <taxon>Chordata</taxon>
        <taxon>Craniata</taxon>
        <taxon>Vertebrata</taxon>
        <taxon>Euteleostomi</taxon>
        <taxon>Actinopterygii</taxon>
        <taxon>Neopterygii</taxon>
        <taxon>Teleostei</taxon>
        <taxon>Ostariophysi</taxon>
        <taxon>Siluriformes</taxon>
        <taxon>Bagridae</taxon>
        <taxon>Hemibagrus</taxon>
    </lineage>
</organism>
<dbReference type="AlphaFoldDB" id="A0AAE0VF59"/>
<proteinExistence type="inferred from homology"/>
<name>A0AAE0VF59_9TELE</name>
<dbReference type="PANTHER" id="PTHR47622">
    <property type="entry name" value="ARGININE/SERINE-RICH PROTEIN 1"/>
    <property type="match status" value="1"/>
</dbReference>
<feature type="region of interest" description="Disordered" evidence="7">
    <location>
        <begin position="163"/>
        <end position="182"/>
    </location>
</feature>
<protein>
    <recommendedName>
        <fullName evidence="3">Arginine/serine-rich protein 1</fullName>
    </recommendedName>
</protein>
<evidence type="ECO:0000256" key="3">
    <source>
        <dbReference type="ARBA" id="ARBA00018147"/>
    </source>
</evidence>
<dbReference type="InterPro" id="IPR029656">
    <property type="entry name" value="RSRP1"/>
</dbReference>
<evidence type="ECO:0000256" key="2">
    <source>
        <dbReference type="ARBA" id="ARBA00009534"/>
    </source>
</evidence>
<keyword evidence="5" id="KW-0539">Nucleus</keyword>
<feature type="region of interest" description="Disordered" evidence="7">
    <location>
        <begin position="198"/>
        <end position="240"/>
    </location>
</feature>
<accession>A0AAE0VF59</accession>
<evidence type="ECO:0000256" key="5">
    <source>
        <dbReference type="ARBA" id="ARBA00023242"/>
    </source>
</evidence>
<sequence>IEADPSLCRTGHGDATVMDHATLHHPAAEAPDPVLVLIRAAAELRIIPAVAIAVNPALTAPIPGARTVMGDKNTHALSADLLPENVITGGQGDPALAPQATGERELLTPTDKMELLNIARENAAKILGVEVVKLPASVKCIEEQMKKSQASDTEKWVRADPVPVKKPSQDEGEVNEDVEISRTSPARKPIIFSISNVAKPSSSPTLHSTESKVTSRADSVGNGMPYGKWIPVKTVSTKKR</sequence>
<evidence type="ECO:0000256" key="7">
    <source>
        <dbReference type="SAM" id="MobiDB-lite"/>
    </source>
</evidence>
<dbReference type="Pfam" id="PF17069">
    <property type="entry name" value="RSRP"/>
    <property type="match status" value="1"/>
</dbReference>
<comment type="function">
    <text evidence="6">Probably acts as a spliceosomal factor that contributes to spliceosome assembly and regulates the isoform switching of proteins such as PARP6.</text>
</comment>
<comment type="similarity">
    <text evidence="2">Belongs to the RSRP family.</text>
</comment>
<feature type="non-terminal residue" evidence="8">
    <location>
        <position position="1"/>
    </location>
</feature>
<dbReference type="Proteomes" id="UP001274896">
    <property type="component" value="Unassembled WGS sequence"/>
</dbReference>